<proteinExistence type="predicted"/>
<evidence type="ECO:0000259" key="1">
    <source>
        <dbReference type="Pfam" id="PF00535"/>
    </source>
</evidence>
<organism evidence="2 3">
    <name type="scientific">Faecalibacillus intestinalis</name>
    <dbReference type="NCBI Taxonomy" id="1982626"/>
    <lineage>
        <taxon>Bacteria</taxon>
        <taxon>Bacillati</taxon>
        <taxon>Bacillota</taxon>
        <taxon>Erysipelotrichia</taxon>
        <taxon>Erysipelotrichales</taxon>
        <taxon>Coprobacillaceae</taxon>
        <taxon>Faecalibacillus</taxon>
    </lineage>
</organism>
<dbReference type="Proteomes" id="UP000240974">
    <property type="component" value="Unassembled WGS sequence"/>
</dbReference>
<comment type="caution">
    <text evidence="2">The sequence shown here is derived from an EMBL/GenBank/DDBJ whole genome shotgun (WGS) entry which is preliminary data.</text>
</comment>
<evidence type="ECO:0000313" key="3">
    <source>
        <dbReference type="Proteomes" id="UP000240974"/>
    </source>
</evidence>
<accession>A0A2T3FYZ4</accession>
<dbReference type="InterPro" id="IPR001173">
    <property type="entry name" value="Glyco_trans_2-like"/>
</dbReference>
<dbReference type="Gene3D" id="3.90.550.10">
    <property type="entry name" value="Spore Coat Polysaccharide Biosynthesis Protein SpsA, Chain A"/>
    <property type="match status" value="1"/>
</dbReference>
<dbReference type="SUPFAM" id="SSF53448">
    <property type="entry name" value="Nucleotide-diphospho-sugar transferases"/>
    <property type="match status" value="1"/>
</dbReference>
<dbReference type="Pfam" id="PF00535">
    <property type="entry name" value="Glycos_transf_2"/>
    <property type="match status" value="1"/>
</dbReference>
<name>A0A2T3FYZ4_9FIRM</name>
<dbReference type="InterPro" id="IPR029044">
    <property type="entry name" value="Nucleotide-diphossugar_trans"/>
</dbReference>
<sequence>MKNKVAVLLSTYNGEKYLAEQLKSILNQQDVTVNLYVRDDGSTDNTLEILYEFAAKNNNITVFKGENVGFAESFYSLLKMNIGADYYAFSDQDDIWEKNKLITAIKSINNSKKPMLYYSNLNVFDMVNNSRYYLYNNEYVKKYFSRYFYIYNGYGCTMVWNSELMSELKKLKMPKGMTHDIWVNLVANSIGNSFYDSNSYINYRVHGGNACGVTPNSFYKKLKKIYTFYFKNKKQLCISLNCSYIINHFDMKDSLIKSIANYKEKKIHFIFSLLKADLPKNDKLKFILLATFGKL</sequence>
<protein>
    <recommendedName>
        <fullName evidence="1">Glycosyltransferase 2-like domain-containing protein</fullName>
    </recommendedName>
</protein>
<dbReference type="GO" id="GO:0016758">
    <property type="term" value="F:hexosyltransferase activity"/>
    <property type="evidence" value="ECO:0007669"/>
    <property type="project" value="UniProtKB-ARBA"/>
</dbReference>
<evidence type="ECO:0000313" key="2">
    <source>
        <dbReference type="EMBL" id="PST40499.1"/>
    </source>
</evidence>
<dbReference type="PANTHER" id="PTHR22916">
    <property type="entry name" value="GLYCOSYLTRANSFERASE"/>
    <property type="match status" value="1"/>
</dbReference>
<gene>
    <name evidence="2" type="ORF">C7U54_08795</name>
</gene>
<keyword evidence="3" id="KW-1185">Reference proteome</keyword>
<dbReference type="PANTHER" id="PTHR22916:SF3">
    <property type="entry name" value="UDP-GLCNAC:BETAGAL BETA-1,3-N-ACETYLGLUCOSAMINYLTRANSFERASE-LIKE PROTEIN 1"/>
    <property type="match status" value="1"/>
</dbReference>
<feature type="domain" description="Glycosyltransferase 2-like" evidence="1">
    <location>
        <begin position="7"/>
        <end position="155"/>
    </location>
</feature>
<dbReference type="EMBL" id="PYLQ01000011">
    <property type="protein sequence ID" value="PST40499.1"/>
    <property type="molecule type" value="Genomic_DNA"/>
</dbReference>
<reference evidence="2 3" key="1">
    <citation type="journal article" date="2019" name="Int. J. Syst. Evol. Microbiol.">
        <title>Faecalibacillus intestinalis gen. nov., sp. nov. and Faecalibacillus faecis sp. nov., isolated from human faeces.</title>
        <authorList>
            <person name="Seo B."/>
            <person name="Jeon K."/>
            <person name="Baek I."/>
            <person name="Lee Y.M."/>
            <person name="Baek K."/>
            <person name="Ko G."/>
        </authorList>
    </citation>
    <scope>NUCLEOTIDE SEQUENCE [LARGE SCALE GENOMIC DNA]</scope>
    <source>
        <strain evidence="2 3">SNUG30099</strain>
    </source>
</reference>
<dbReference type="RefSeq" id="WP_107030039.1">
    <property type="nucleotide sequence ID" value="NZ_PYLQ01000011.1"/>
</dbReference>
<dbReference type="AlphaFoldDB" id="A0A2T3FYZ4"/>